<name>A0ABP0REU7_9DINO</name>
<dbReference type="SUPFAM" id="SSF56112">
    <property type="entry name" value="Protein kinase-like (PK-like)"/>
    <property type="match status" value="1"/>
</dbReference>
<evidence type="ECO:0000256" key="2">
    <source>
        <dbReference type="SAM" id="MobiDB-lite"/>
    </source>
</evidence>
<dbReference type="PANTHER" id="PTHR45647">
    <property type="entry name" value="OS02G0152300 PROTEIN"/>
    <property type="match status" value="1"/>
</dbReference>
<organism evidence="3 4">
    <name type="scientific">Durusdinium trenchii</name>
    <dbReference type="NCBI Taxonomy" id="1381693"/>
    <lineage>
        <taxon>Eukaryota</taxon>
        <taxon>Sar</taxon>
        <taxon>Alveolata</taxon>
        <taxon>Dinophyceae</taxon>
        <taxon>Suessiales</taxon>
        <taxon>Symbiodiniaceae</taxon>
        <taxon>Durusdinium</taxon>
    </lineage>
</organism>
<feature type="compositionally biased region" description="Basic residues" evidence="2">
    <location>
        <begin position="1"/>
        <end position="29"/>
    </location>
</feature>
<dbReference type="Gene3D" id="1.10.510.10">
    <property type="entry name" value="Transferase(Phosphotransferase) domain 1"/>
    <property type="match status" value="1"/>
</dbReference>
<evidence type="ECO:0000256" key="1">
    <source>
        <dbReference type="ARBA" id="ARBA00022786"/>
    </source>
</evidence>
<evidence type="ECO:0008006" key="5">
    <source>
        <dbReference type="Google" id="ProtNLM"/>
    </source>
</evidence>
<gene>
    <name evidence="3" type="ORF">CCMP2556_LOCUS46904</name>
</gene>
<feature type="region of interest" description="Disordered" evidence="2">
    <location>
        <begin position="1"/>
        <end position="52"/>
    </location>
</feature>
<dbReference type="EMBL" id="CAXAMN010025917">
    <property type="protein sequence ID" value="CAK9099105.1"/>
    <property type="molecule type" value="Genomic_DNA"/>
</dbReference>
<evidence type="ECO:0000313" key="4">
    <source>
        <dbReference type="Proteomes" id="UP001642484"/>
    </source>
</evidence>
<dbReference type="Proteomes" id="UP001642484">
    <property type="component" value="Unassembled WGS sequence"/>
</dbReference>
<dbReference type="InterPro" id="IPR011009">
    <property type="entry name" value="Kinase-like_dom_sf"/>
</dbReference>
<sequence length="830" mass="91259">MGRGRRSSPHRHGRFRSLRGLHGGRRRRREFGAPAGDGSAPARQQVRRPSRRPLCGWEAGARTTGGREGLQGCERQRAEGIQAESAPAEELQQENHVPFVGRSRWHSSETWVETLCGLDLHLHLLLPIGWGIWESCCFVVYDMLDQTDAEKRLLVSRRGGRPFLWADRLRLAAAVASAVSHLRSCLLGSPHLNLKLSSVVFDRTGQVKLADLGFEGSSFEGSSELQCRRVEAGRLALQQVAELHDFGAMLLELLMPSSEATQAAVEAAQKNTLESVRPSELFERLGSRTLDKSAQWPAAAAHDLGVSALQCVLAEAEGTAPPPGMTQVAGMLLHQCQRSRHVDGYSSMSSVEVAFECVYSSQVEVQSLGYEKRFWRFPKDSRGPWPVGRQHQVEMFVHLSPDRRLCSSIGRTHFEIWPVEGERSWFWGKEKTLLRLVPLSQNPIHVDDQRVAYPSDEEVLISDGSKVSFSFQEEVFLTLEFLVGAQRIAQALRMQAQEAERLPVEVREGPASSYALQCEELLGEAADYVPKEDRRIPLSTEGPNYIGRMSHPSYFDKLQRFAGAQPFLPFISRRHLQVVAVGAASGEGAPSRQSFEVMNCSHNPISVAGEQLSEGQKHVAQVGETINLLGEDGHGGVAPYLSFRLLWLGAPATRSGGSLSRAFSTLPASSLFRKDSAQDVPDAASAWPSARPSARPPFQLILAGSAVVKGLAPALRVIDGHEGGISVGRAHQRELHEKAFVDGVLEYVSRDHFTVKAGRDGHFAVSALSQNPMWHSRGSRLQLLEPGHVPVRLQHADVLILYTGSEDSSHPEGPGSLGSLQWVFKVLSTS</sequence>
<evidence type="ECO:0000313" key="3">
    <source>
        <dbReference type="EMBL" id="CAK9099105.1"/>
    </source>
</evidence>
<dbReference type="PANTHER" id="PTHR45647:SF66">
    <property type="entry name" value="U-BOX DOMAIN-CONTAINING PROTEIN 57-RELATED"/>
    <property type="match status" value="1"/>
</dbReference>
<keyword evidence="1" id="KW-0833">Ubl conjugation pathway</keyword>
<keyword evidence="4" id="KW-1185">Reference proteome</keyword>
<protein>
    <recommendedName>
        <fullName evidence="5">Protein kinase domain-containing protein</fullName>
    </recommendedName>
</protein>
<dbReference type="InterPro" id="IPR051348">
    <property type="entry name" value="U-box_ubiquitin_ligases"/>
</dbReference>
<reference evidence="3 4" key="1">
    <citation type="submission" date="2024-02" db="EMBL/GenBank/DDBJ databases">
        <authorList>
            <person name="Chen Y."/>
            <person name="Shah S."/>
            <person name="Dougan E. K."/>
            <person name="Thang M."/>
            <person name="Chan C."/>
        </authorList>
    </citation>
    <scope>NUCLEOTIDE SEQUENCE [LARGE SCALE GENOMIC DNA]</scope>
</reference>
<comment type="caution">
    <text evidence="3">The sequence shown here is derived from an EMBL/GenBank/DDBJ whole genome shotgun (WGS) entry which is preliminary data.</text>
</comment>
<proteinExistence type="predicted"/>
<accession>A0ABP0REU7</accession>